<keyword evidence="2" id="KW-1003">Cell membrane</keyword>
<dbReference type="CTD" id="1015"/>
<feature type="domain" description="Cadherin" evidence="18">
    <location>
        <begin position="570"/>
        <end position="670"/>
    </location>
</feature>
<evidence type="ECO:0000256" key="9">
    <source>
        <dbReference type="ARBA" id="ARBA00022989"/>
    </source>
</evidence>
<evidence type="ECO:0000256" key="15">
    <source>
        <dbReference type="SAM" id="MobiDB-lite"/>
    </source>
</evidence>
<keyword evidence="7 14" id="KW-0106">Calcium</keyword>
<dbReference type="SMART" id="SM00112">
    <property type="entry name" value="CA"/>
    <property type="match status" value="7"/>
</dbReference>
<gene>
    <name evidence="19" type="primary">CDH17</name>
</gene>
<dbReference type="Proteomes" id="UP000694423">
    <property type="component" value="Unplaced"/>
</dbReference>
<feature type="chain" id="PRO_5034555865" description="Cadherin-17" evidence="17">
    <location>
        <begin position="23"/>
        <end position="839"/>
    </location>
</feature>
<protein>
    <recommendedName>
        <fullName evidence="12">Cadherin-17</fullName>
    </recommendedName>
    <alternativeName>
        <fullName evidence="13">Liver-intestine cadherin</fullName>
    </alternativeName>
</protein>
<dbReference type="InterPro" id="IPR020894">
    <property type="entry name" value="Cadherin_CS"/>
</dbReference>
<evidence type="ECO:0000256" key="16">
    <source>
        <dbReference type="SAM" id="Phobius"/>
    </source>
</evidence>
<evidence type="ECO:0000313" key="19">
    <source>
        <dbReference type="Ensembl" id="ENSDNVP00000007832.1"/>
    </source>
</evidence>
<dbReference type="SUPFAM" id="SSF49313">
    <property type="entry name" value="Cadherin-like"/>
    <property type="match status" value="7"/>
</dbReference>
<evidence type="ECO:0000256" key="7">
    <source>
        <dbReference type="ARBA" id="ARBA00022837"/>
    </source>
</evidence>
<dbReference type="FunFam" id="2.60.40.60:FF:000011">
    <property type="entry name" value="Cadherin 1"/>
    <property type="match status" value="1"/>
</dbReference>
<dbReference type="PROSITE" id="PS50268">
    <property type="entry name" value="CADHERIN_2"/>
    <property type="match status" value="6"/>
</dbReference>
<evidence type="ECO:0000256" key="12">
    <source>
        <dbReference type="ARBA" id="ARBA00069590"/>
    </source>
</evidence>
<feature type="transmembrane region" description="Helical" evidence="16">
    <location>
        <begin position="791"/>
        <end position="813"/>
    </location>
</feature>
<dbReference type="GO" id="GO:0008013">
    <property type="term" value="F:beta-catenin binding"/>
    <property type="evidence" value="ECO:0007669"/>
    <property type="project" value="TreeGrafter"/>
</dbReference>
<evidence type="ECO:0000256" key="17">
    <source>
        <dbReference type="SAM" id="SignalP"/>
    </source>
</evidence>
<keyword evidence="20" id="KW-1185">Reference proteome</keyword>
<keyword evidence="10 16" id="KW-0472">Membrane</keyword>
<dbReference type="PANTHER" id="PTHR24027">
    <property type="entry name" value="CADHERIN-23"/>
    <property type="match status" value="1"/>
</dbReference>
<organism evidence="19 20">
    <name type="scientific">Dromaius novaehollandiae</name>
    <name type="common">Emu</name>
    <dbReference type="NCBI Taxonomy" id="8790"/>
    <lineage>
        <taxon>Eukaryota</taxon>
        <taxon>Metazoa</taxon>
        <taxon>Chordata</taxon>
        <taxon>Craniata</taxon>
        <taxon>Vertebrata</taxon>
        <taxon>Euteleostomi</taxon>
        <taxon>Archelosauria</taxon>
        <taxon>Archosauria</taxon>
        <taxon>Dinosauria</taxon>
        <taxon>Saurischia</taxon>
        <taxon>Theropoda</taxon>
        <taxon>Coelurosauria</taxon>
        <taxon>Aves</taxon>
        <taxon>Palaeognathae</taxon>
        <taxon>Casuariiformes</taxon>
        <taxon>Dromaiidae</taxon>
        <taxon>Dromaius</taxon>
    </lineage>
</organism>
<evidence type="ECO:0000256" key="10">
    <source>
        <dbReference type="ARBA" id="ARBA00023136"/>
    </source>
</evidence>
<feature type="domain" description="Cadherin" evidence="18">
    <location>
        <begin position="36"/>
        <end position="129"/>
    </location>
</feature>
<evidence type="ECO:0000256" key="4">
    <source>
        <dbReference type="ARBA" id="ARBA00022723"/>
    </source>
</evidence>
<keyword evidence="11" id="KW-0325">Glycoprotein</keyword>
<evidence type="ECO:0000256" key="5">
    <source>
        <dbReference type="ARBA" id="ARBA00022729"/>
    </source>
</evidence>
<reference evidence="19" key="2">
    <citation type="submission" date="2025-09" db="UniProtKB">
        <authorList>
            <consortium name="Ensembl"/>
        </authorList>
    </citation>
    <scope>IDENTIFICATION</scope>
</reference>
<dbReference type="RefSeq" id="XP_025955628.1">
    <property type="nucleotide sequence ID" value="XM_026099843.2"/>
</dbReference>
<dbReference type="GO" id="GO:0007043">
    <property type="term" value="P:cell-cell junction assembly"/>
    <property type="evidence" value="ECO:0007669"/>
    <property type="project" value="TreeGrafter"/>
</dbReference>
<sequence>MSFSMFRLCGFQILLVIHLAMCQNFGNLHLTGPLKDMNFSVPEGSGVRLIYQFTAEPPAVSFRATGEKDGLLDIVPKTGVLYLNGSLDWETKTKYSLQVESLDEEGQRVKGPYTIIVFVEDINDNPPEFDQLKYTGVVRQNSRPGKPFMYVHATDRDDPSTPHAQLTYSILHHFPNPYSQMLFQINNVTGAISPSMTGSYYLDPQKQDTFTLVVTVKDMAGLTMNAFTSSADVIITVKESLWKAPPTIHIQENSTRDHPVNISQVHSNEPDAIYELFVKEQLPRLPFSVNQNGVIYVTEPLDREKKDTYLFFVIAKDKEGELVDKPLQISVIVEDINDNPPVCQKALTVLEVQENEDAGNYIGTVSATDMDQKDTLNSRLQFKIESQVPAVPANDLFFIQQDTGILQLISRSLNKRIASSYSLKVLVTDAVFQTICDVQIHVIDINDQIPIFEKSDYQNVTVAEDLPVGTVILEIQATDADEPLTGSSYIVYEVKEGDPNKTFIIETDPETNRGFIKINKALDFETAQVYNLVIHATNPEPLVPGVQYNSSSITVFKVFLTNVDEPPVFSREAYTAEAFENIPVNTLVMTVEAYDPEGDTVRYSLEGDVKKWLRIDSSTGKIYTASLLDREQKQAYEVQVVASESNNVAQKSKATFVINLKDVNDNPPRLATNGALFFCHPLSGGERTLIQATDDDEQMFYSTFTFSLKDDTDTRNNWEISKINSTHAYLSPKHTNFDEKVYNVPVIINDNGRPPLEGEINLEVNVCKCSSEKSCFIAVQRERSWPSAGQAIGILLGVLLLIGCIIASVFFHMKYKEKDQKKSHQEDAKDQAELHSLAK</sequence>
<dbReference type="AlphaFoldDB" id="A0A8C4JFU4"/>
<dbReference type="CDD" id="cd11304">
    <property type="entry name" value="Cadherin_repeat"/>
    <property type="match status" value="6"/>
</dbReference>
<dbReference type="GO" id="GO:0016342">
    <property type="term" value="C:catenin complex"/>
    <property type="evidence" value="ECO:0007669"/>
    <property type="project" value="TreeGrafter"/>
</dbReference>
<evidence type="ECO:0000256" key="6">
    <source>
        <dbReference type="ARBA" id="ARBA00022737"/>
    </source>
</evidence>
<dbReference type="GO" id="GO:0044331">
    <property type="term" value="P:cell-cell adhesion mediated by cadherin"/>
    <property type="evidence" value="ECO:0007669"/>
    <property type="project" value="TreeGrafter"/>
</dbReference>
<comment type="subcellular location">
    <subcellularLocation>
        <location evidence="1">Cell membrane</location>
        <topology evidence="1">Single-pass type I membrane protein</topology>
    </subcellularLocation>
</comment>
<dbReference type="InterPro" id="IPR039808">
    <property type="entry name" value="Cadherin"/>
</dbReference>
<evidence type="ECO:0000256" key="8">
    <source>
        <dbReference type="ARBA" id="ARBA00022889"/>
    </source>
</evidence>
<evidence type="ECO:0000256" key="2">
    <source>
        <dbReference type="ARBA" id="ARBA00022475"/>
    </source>
</evidence>
<evidence type="ECO:0000256" key="11">
    <source>
        <dbReference type="ARBA" id="ARBA00023180"/>
    </source>
</evidence>
<feature type="domain" description="Cadherin" evidence="18">
    <location>
        <begin position="344"/>
        <end position="452"/>
    </location>
</feature>
<dbReference type="Pfam" id="PF00028">
    <property type="entry name" value="Cadherin"/>
    <property type="match status" value="5"/>
</dbReference>
<name>A0A8C4JFU4_DRONO</name>
<dbReference type="GO" id="GO:0016477">
    <property type="term" value="P:cell migration"/>
    <property type="evidence" value="ECO:0007669"/>
    <property type="project" value="TreeGrafter"/>
</dbReference>
<dbReference type="GO" id="GO:0007156">
    <property type="term" value="P:homophilic cell adhesion via plasma membrane adhesion molecules"/>
    <property type="evidence" value="ECO:0007669"/>
    <property type="project" value="InterPro"/>
</dbReference>
<keyword evidence="3 16" id="KW-0812">Transmembrane</keyword>
<feature type="domain" description="Cadherin" evidence="18">
    <location>
        <begin position="130"/>
        <end position="343"/>
    </location>
</feature>
<dbReference type="FunFam" id="2.60.40.60:FF:000152">
    <property type="entry name" value="Cadherin 17"/>
    <property type="match status" value="1"/>
</dbReference>
<feature type="signal peptide" evidence="17">
    <location>
        <begin position="1"/>
        <end position="22"/>
    </location>
</feature>
<dbReference type="Ensembl" id="ENSDNVT00000009480.1">
    <property type="protein sequence ID" value="ENSDNVP00000007832.1"/>
    <property type="gene ID" value="ENSDNVG00000005575.1"/>
</dbReference>
<dbReference type="FunFam" id="2.60.40.60:FF:000163">
    <property type="entry name" value="Cadherin 17"/>
    <property type="match status" value="1"/>
</dbReference>
<dbReference type="InterPro" id="IPR015919">
    <property type="entry name" value="Cadherin-like_sf"/>
</dbReference>
<dbReference type="PRINTS" id="PR00205">
    <property type="entry name" value="CADHERIN"/>
</dbReference>
<dbReference type="Gene3D" id="2.60.40.60">
    <property type="entry name" value="Cadherins"/>
    <property type="match status" value="7"/>
</dbReference>
<dbReference type="OrthoDB" id="9946173at2759"/>
<keyword evidence="6" id="KW-0677">Repeat</keyword>
<dbReference type="GeneID" id="112983020"/>
<evidence type="ECO:0000256" key="13">
    <source>
        <dbReference type="ARBA" id="ARBA00083691"/>
    </source>
</evidence>
<evidence type="ECO:0000259" key="18">
    <source>
        <dbReference type="PROSITE" id="PS50268"/>
    </source>
</evidence>
<dbReference type="FunFam" id="2.60.40.60:FF:000020">
    <property type="entry name" value="Dachsous cadherin-related 1b"/>
    <property type="match status" value="1"/>
</dbReference>
<keyword evidence="5 17" id="KW-0732">Signal</keyword>
<dbReference type="KEGG" id="dne:112983020"/>
<dbReference type="FunFam" id="2.60.40.60:FF:000151">
    <property type="entry name" value="Cadherin 17"/>
    <property type="match status" value="1"/>
</dbReference>
<dbReference type="FunFam" id="2.60.40.60:FF:000188">
    <property type="entry name" value="Cadherin 17"/>
    <property type="match status" value="1"/>
</dbReference>
<dbReference type="PROSITE" id="PS00232">
    <property type="entry name" value="CADHERIN_1"/>
    <property type="match status" value="3"/>
</dbReference>
<keyword evidence="4" id="KW-0479">Metal-binding</keyword>
<keyword evidence="9 16" id="KW-1133">Transmembrane helix</keyword>
<reference evidence="19" key="1">
    <citation type="submission" date="2025-08" db="UniProtKB">
        <authorList>
            <consortium name="Ensembl"/>
        </authorList>
    </citation>
    <scope>IDENTIFICATION</scope>
</reference>
<dbReference type="GO" id="GO:0000902">
    <property type="term" value="P:cell morphogenesis"/>
    <property type="evidence" value="ECO:0007669"/>
    <property type="project" value="TreeGrafter"/>
</dbReference>
<dbReference type="GO" id="GO:0016339">
    <property type="term" value="P:calcium-dependent cell-cell adhesion via plasma membrane cell adhesion molecules"/>
    <property type="evidence" value="ECO:0007669"/>
    <property type="project" value="TreeGrafter"/>
</dbReference>
<dbReference type="PANTHER" id="PTHR24027:SF419">
    <property type="entry name" value="CADHERIN-17"/>
    <property type="match status" value="1"/>
</dbReference>
<dbReference type="GO" id="GO:0045296">
    <property type="term" value="F:cadherin binding"/>
    <property type="evidence" value="ECO:0007669"/>
    <property type="project" value="TreeGrafter"/>
</dbReference>
<proteinExistence type="predicted"/>
<feature type="compositionally biased region" description="Basic and acidic residues" evidence="15">
    <location>
        <begin position="819"/>
        <end position="833"/>
    </location>
</feature>
<dbReference type="GO" id="GO:0005912">
    <property type="term" value="C:adherens junction"/>
    <property type="evidence" value="ECO:0007669"/>
    <property type="project" value="TreeGrafter"/>
</dbReference>
<evidence type="ECO:0000313" key="20">
    <source>
        <dbReference type="Proteomes" id="UP000694423"/>
    </source>
</evidence>
<dbReference type="GO" id="GO:0005509">
    <property type="term" value="F:calcium ion binding"/>
    <property type="evidence" value="ECO:0007669"/>
    <property type="project" value="UniProtKB-UniRule"/>
</dbReference>
<feature type="region of interest" description="Disordered" evidence="15">
    <location>
        <begin position="819"/>
        <end position="839"/>
    </location>
</feature>
<evidence type="ECO:0000256" key="14">
    <source>
        <dbReference type="PROSITE-ProRule" id="PRU00043"/>
    </source>
</evidence>
<dbReference type="FunFam" id="2.60.40.60:FF:000183">
    <property type="entry name" value="Cadherin 17"/>
    <property type="match status" value="1"/>
</dbReference>
<feature type="domain" description="Cadherin" evidence="18">
    <location>
        <begin position="454"/>
        <end position="569"/>
    </location>
</feature>
<feature type="domain" description="Cadherin" evidence="18">
    <location>
        <begin position="690"/>
        <end position="776"/>
    </location>
</feature>
<accession>A0A8C4JFU4</accession>
<evidence type="ECO:0000256" key="1">
    <source>
        <dbReference type="ARBA" id="ARBA00004251"/>
    </source>
</evidence>
<keyword evidence="8" id="KW-0130">Cell adhesion</keyword>
<dbReference type="GO" id="GO:0034332">
    <property type="term" value="P:adherens junction organization"/>
    <property type="evidence" value="ECO:0007669"/>
    <property type="project" value="TreeGrafter"/>
</dbReference>
<evidence type="ECO:0000256" key="3">
    <source>
        <dbReference type="ARBA" id="ARBA00022692"/>
    </source>
</evidence>
<dbReference type="InterPro" id="IPR002126">
    <property type="entry name" value="Cadherin-like_dom"/>
</dbReference>